<name>A0A8B8FBH6_9HEMI</name>
<keyword evidence="2" id="KW-0479">Metal-binding</keyword>
<accession>A0A8B8FBH6</accession>
<dbReference type="OrthoDB" id="411064at2759"/>
<dbReference type="Pfam" id="PF01557">
    <property type="entry name" value="FAA_hydrolase"/>
    <property type="match status" value="1"/>
</dbReference>
<protein>
    <submittedName>
        <fullName evidence="5">Fumarylacetoacetate hydrolase domain-containing protein 2</fullName>
    </submittedName>
</protein>
<dbReference type="SUPFAM" id="SSF56529">
    <property type="entry name" value="FAH"/>
    <property type="match status" value="1"/>
</dbReference>
<dbReference type="Gene3D" id="3.90.850.10">
    <property type="entry name" value="Fumarylacetoacetase-like, C-terminal domain"/>
    <property type="match status" value="1"/>
</dbReference>
<dbReference type="AlphaFoldDB" id="A0A8B8FBH6"/>
<keyword evidence="5" id="KW-0378">Hydrolase</keyword>
<dbReference type="InterPro" id="IPR036663">
    <property type="entry name" value="Fumarylacetoacetase_C_sf"/>
</dbReference>
<dbReference type="GO" id="GO:0006107">
    <property type="term" value="P:oxaloacetate metabolic process"/>
    <property type="evidence" value="ECO:0007669"/>
    <property type="project" value="UniProtKB-ARBA"/>
</dbReference>
<gene>
    <name evidence="5" type="primary">LOC112681698</name>
</gene>
<sequence>MLYRRVTYSWLKNAFGARSDLPVRSLSCTGSQAMRFVQYKDDKGRGLGIQADDGKCIVSLSGADRNIPIDMVSFLQSEYSIERLEKIANEKKIVLQSDQVELLPCITKPDKVICVGLNYKGHCDEQKKPYPIEPFFFSKFASTIIGPFDPVRHSPKSKALDWEVEMAVVIGKKCKNVDVNDAYNYVFGYTIAQDISARDWQKTRNNGQWLIAKSMDTFCPLGSVLVHKNEIPDPHKLQIKCSINGVLKQNGSTEELIHKVDKLVSFLSNLITLLPGDIILTGTPSGVGVFREPKEFLKVGDTIESELSCVGKMINPVVADD</sequence>
<dbReference type="GO" id="GO:0050163">
    <property type="term" value="F:oxaloacetate tautomerase activity"/>
    <property type="evidence" value="ECO:0007669"/>
    <property type="project" value="UniProtKB-ARBA"/>
</dbReference>
<evidence type="ECO:0000256" key="1">
    <source>
        <dbReference type="ARBA" id="ARBA00010211"/>
    </source>
</evidence>
<evidence type="ECO:0000256" key="2">
    <source>
        <dbReference type="ARBA" id="ARBA00022723"/>
    </source>
</evidence>
<feature type="domain" description="Fumarylacetoacetase-like C-terminal" evidence="3">
    <location>
        <begin position="111"/>
        <end position="318"/>
    </location>
</feature>
<dbReference type="GeneID" id="112681698"/>
<reference evidence="5" key="1">
    <citation type="submission" date="2025-08" db="UniProtKB">
        <authorList>
            <consortium name="RefSeq"/>
        </authorList>
    </citation>
    <scope>IDENTIFICATION</scope>
    <source>
        <tissue evidence="5">Whole body</tissue>
    </source>
</reference>
<comment type="similarity">
    <text evidence="1">Belongs to the FAH family.</text>
</comment>
<dbReference type="Proteomes" id="UP000694846">
    <property type="component" value="Unplaced"/>
</dbReference>
<dbReference type="GO" id="GO:0016787">
    <property type="term" value="F:hydrolase activity"/>
    <property type="evidence" value="ECO:0007669"/>
    <property type="project" value="UniProtKB-KW"/>
</dbReference>
<organism evidence="4 5">
    <name type="scientific">Sipha flava</name>
    <name type="common">yellow sugarcane aphid</name>
    <dbReference type="NCBI Taxonomy" id="143950"/>
    <lineage>
        <taxon>Eukaryota</taxon>
        <taxon>Metazoa</taxon>
        <taxon>Ecdysozoa</taxon>
        <taxon>Arthropoda</taxon>
        <taxon>Hexapoda</taxon>
        <taxon>Insecta</taxon>
        <taxon>Pterygota</taxon>
        <taxon>Neoptera</taxon>
        <taxon>Paraneoptera</taxon>
        <taxon>Hemiptera</taxon>
        <taxon>Sternorrhyncha</taxon>
        <taxon>Aphidomorpha</taxon>
        <taxon>Aphidoidea</taxon>
        <taxon>Aphididae</taxon>
        <taxon>Sipha</taxon>
    </lineage>
</organism>
<dbReference type="InterPro" id="IPR011234">
    <property type="entry name" value="Fumarylacetoacetase-like_C"/>
</dbReference>
<evidence type="ECO:0000313" key="4">
    <source>
        <dbReference type="Proteomes" id="UP000694846"/>
    </source>
</evidence>
<dbReference type="FunFam" id="3.90.850.10:FF:000002">
    <property type="entry name" value="2-hydroxyhepta-2,4-diene-1,7-dioate isomerase"/>
    <property type="match status" value="1"/>
</dbReference>
<dbReference type="RefSeq" id="XP_025407772.1">
    <property type="nucleotide sequence ID" value="XM_025551987.1"/>
</dbReference>
<keyword evidence="4" id="KW-1185">Reference proteome</keyword>
<dbReference type="PANTHER" id="PTHR42796">
    <property type="entry name" value="FUMARYLACETOACETATE HYDROLASE DOMAIN-CONTAINING PROTEIN 2A-RELATED"/>
    <property type="match status" value="1"/>
</dbReference>
<dbReference type="GO" id="GO:0046872">
    <property type="term" value="F:metal ion binding"/>
    <property type="evidence" value="ECO:0007669"/>
    <property type="project" value="UniProtKB-KW"/>
</dbReference>
<evidence type="ECO:0000259" key="3">
    <source>
        <dbReference type="Pfam" id="PF01557"/>
    </source>
</evidence>
<dbReference type="PANTHER" id="PTHR42796:SF4">
    <property type="entry name" value="FUMARYLACETOACETATE HYDROLASE DOMAIN-CONTAINING PROTEIN 2A"/>
    <property type="match status" value="1"/>
</dbReference>
<evidence type="ECO:0000313" key="5">
    <source>
        <dbReference type="RefSeq" id="XP_025407772.1"/>
    </source>
</evidence>
<dbReference type="InterPro" id="IPR051121">
    <property type="entry name" value="FAH"/>
</dbReference>
<proteinExistence type="inferred from homology"/>